<keyword evidence="2" id="KW-0418">Kinase</keyword>
<feature type="region of interest" description="Disordered" evidence="1">
    <location>
        <begin position="1"/>
        <end position="25"/>
    </location>
</feature>
<evidence type="ECO:0000256" key="1">
    <source>
        <dbReference type="SAM" id="MobiDB-lite"/>
    </source>
</evidence>
<evidence type="ECO:0000313" key="2">
    <source>
        <dbReference type="EMBL" id="KHJ31036.1"/>
    </source>
</evidence>
<dbReference type="HOGENOM" id="CLU_1171364_0_0_1"/>
<keyword evidence="2" id="KW-0808">Transferase</keyword>
<dbReference type="GO" id="GO:0016301">
    <property type="term" value="F:kinase activity"/>
    <property type="evidence" value="ECO:0007669"/>
    <property type="project" value="UniProtKB-KW"/>
</dbReference>
<feature type="compositionally biased region" description="Polar residues" evidence="1">
    <location>
        <begin position="209"/>
        <end position="219"/>
    </location>
</feature>
<dbReference type="EMBL" id="JNVN01003314">
    <property type="protein sequence ID" value="KHJ31036.1"/>
    <property type="molecule type" value="Genomic_DNA"/>
</dbReference>
<dbReference type="AlphaFoldDB" id="A0A0B1P270"/>
<accession>A0A0B1P270</accession>
<gene>
    <name evidence="2" type="ORF">EV44_g3874</name>
</gene>
<proteinExistence type="predicted"/>
<reference evidence="2 3" key="1">
    <citation type="journal article" date="2014" name="BMC Genomics">
        <title>Adaptive genomic structural variation in the grape powdery mildew pathogen, Erysiphe necator.</title>
        <authorList>
            <person name="Jones L."/>
            <person name="Riaz S."/>
            <person name="Morales-Cruz A."/>
            <person name="Amrine K.C."/>
            <person name="McGuire B."/>
            <person name="Gubler W.D."/>
            <person name="Walker M.A."/>
            <person name="Cantu D."/>
        </authorList>
    </citation>
    <scope>NUCLEOTIDE SEQUENCE [LARGE SCALE GENOMIC DNA]</scope>
    <source>
        <strain evidence="3">c</strain>
    </source>
</reference>
<dbReference type="Proteomes" id="UP000030854">
    <property type="component" value="Unassembled WGS sequence"/>
</dbReference>
<organism evidence="2 3">
    <name type="scientific">Uncinula necator</name>
    <name type="common">Grape powdery mildew</name>
    <dbReference type="NCBI Taxonomy" id="52586"/>
    <lineage>
        <taxon>Eukaryota</taxon>
        <taxon>Fungi</taxon>
        <taxon>Dikarya</taxon>
        <taxon>Ascomycota</taxon>
        <taxon>Pezizomycotina</taxon>
        <taxon>Leotiomycetes</taxon>
        <taxon>Erysiphales</taxon>
        <taxon>Erysiphaceae</taxon>
        <taxon>Erysiphe</taxon>
    </lineage>
</organism>
<feature type="region of interest" description="Disordered" evidence="1">
    <location>
        <begin position="200"/>
        <end position="219"/>
    </location>
</feature>
<sequence>MSNYTQQPSKEADENSSHTSCDHVETSKVTIASEDDVKTSLAVANRKTEVWTLSERLNNIEKMVPLPKLTSSNWNHWYESVQLLLYLTETACVFLSDFPTTKATLLWSAWWNSKLRESAPQIRTGIRESPLAILTSVVVQTQATLRTNLMTVRQRFWTFQAIKNMSIQTFVKEYEKRYNDLKDNNVITSEMERQMKHLLSRDNDDDPPNTIQQARQSQNYENWEKAIQAELDTLKKK</sequence>
<evidence type="ECO:0000313" key="3">
    <source>
        <dbReference type="Proteomes" id="UP000030854"/>
    </source>
</evidence>
<protein>
    <submittedName>
        <fullName evidence="2">Putative serine threonine protein kinase domain protein</fullName>
    </submittedName>
</protein>
<keyword evidence="3" id="KW-1185">Reference proteome</keyword>
<comment type="caution">
    <text evidence="2">The sequence shown here is derived from an EMBL/GenBank/DDBJ whole genome shotgun (WGS) entry which is preliminary data.</text>
</comment>
<name>A0A0B1P270_UNCNE</name>
<feature type="compositionally biased region" description="Basic and acidic residues" evidence="1">
    <location>
        <begin position="10"/>
        <end position="25"/>
    </location>
</feature>